<dbReference type="AlphaFoldDB" id="A0AAD6HW52"/>
<evidence type="ECO:0000259" key="1">
    <source>
        <dbReference type="Pfam" id="PF20150"/>
    </source>
</evidence>
<sequence length="436" mass="51079">MRDQAIIPHKAHLEIVNGLLEKPQSDSRFTLFPFLPIEIRLIIWEYALQKRRIIRVDIVSAQSEHLPPDNKPEDVNVRRQSWVAKVFGLHMISKLFRVNQESRRVAKAFYRIRMPCSLYDTPLSHDSEYPTECCYVNPEYDTVHISRIYGPTPEESMDRFLSFLRLMKQSYDPFHVGVLRLALNQELLRIIQEGIQQWYSKNWVSGKCSAIFQSFKDTVVQLRELYFVSSRCRRQNFEHHELDWPTFNRSLPIRPPMPAFEIYPQDPRSIQADLGQLLLGENPREMPFRWREILHQLGVSPANIEYHFMLGSDPPSQFAITNRKNATEFIQHEDNEWTGAWRLGNSLRNGNWALRYMEYTDRFFECEIGALHEKNLNEDLTMAVKPAFGFWLFPLKAICEWPTKPEENLAQPWQGVSSGVCSMAKHPPALALSFLP</sequence>
<evidence type="ECO:0000313" key="3">
    <source>
        <dbReference type="Proteomes" id="UP001215712"/>
    </source>
</evidence>
<reference evidence="2" key="1">
    <citation type="journal article" date="2023" name="IMA Fungus">
        <title>Comparative genomic study of the Penicillium genus elucidates a diverse pangenome and 15 lateral gene transfer events.</title>
        <authorList>
            <person name="Petersen C."/>
            <person name="Sorensen T."/>
            <person name="Nielsen M.R."/>
            <person name="Sondergaard T.E."/>
            <person name="Sorensen J.L."/>
            <person name="Fitzpatrick D.A."/>
            <person name="Frisvad J.C."/>
            <person name="Nielsen K.L."/>
        </authorList>
    </citation>
    <scope>NUCLEOTIDE SEQUENCE</scope>
    <source>
        <strain evidence="2">IBT 17514</strain>
    </source>
</reference>
<keyword evidence="3" id="KW-1185">Reference proteome</keyword>
<dbReference type="Proteomes" id="UP001215712">
    <property type="component" value="Unassembled WGS sequence"/>
</dbReference>
<protein>
    <recommendedName>
        <fullName evidence="1">2EXR domain-containing protein</fullName>
    </recommendedName>
</protein>
<organism evidence="2 3">
    <name type="scientific">Penicillium malachiteum</name>
    <dbReference type="NCBI Taxonomy" id="1324776"/>
    <lineage>
        <taxon>Eukaryota</taxon>
        <taxon>Fungi</taxon>
        <taxon>Dikarya</taxon>
        <taxon>Ascomycota</taxon>
        <taxon>Pezizomycotina</taxon>
        <taxon>Eurotiomycetes</taxon>
        <taxon>Eurotiomycetidae</taxon>
        <taxon>Eurotiales</taxon>
        <taxon>Aspergillaceae</taxon>
        <taxon>Penicillium</taxon>
    </lineage>
</organism>
<accession>A0AAD6HW52</accession>
<dbReference type="PANTHER" id="PTHR35910:SF6">
    <property type="entry name" value="2EXR DOMAIN-CONTAINING PROTEIN"/>
    <property type="match status" value="1"/>
</dbReference>
<dbReference type="EMBL" id="JAQJAN010000001">
    <property type="protein sequence ID" value="KAJ5740133.1"/>
    <property type="molecule type" value="Genomic_DNA"/>
</dbReference>
<gene>
    <name evidence="2" type="ORF">N7493_000005</name>
</gene>
<evidence type="ECO:0000313" key="2">
    <source>
        <dbReference type="EMBL" id="KAJ5740133.1"/>
    </source>
</evidence>
<name>A0AAD6HW52_9EURO</name>
<feature type="domain" description="2EXR" evidence="1">
    <location>
        <begin position="29"/>
        <end position="143"/>
    </location>
</feature>
<proteinExistence type="predicted"/>
<dbReference type="PANTHER" id="PTHR35910">
    <property type="entry name" value="2EXR DOMAIN-CONTAINING PROTEIN"/>
    <property type="match status" value="1"/>
</dbReference>
<dbReference type="Pfam" id="PF20150">
    <property type="entry name" value="2EXR"/>
    <property type="match status" value="1"/>
</dbReference>
<dbReference type="InterPro" id="IPR045518">
    <property type="entry name" value="2EXR"/>
</dbReference>
<comment type="caution">
    <text evidence="2">The sequence shown here is derived from an EMBL/GenBank/DDBJ whole genome shotgun (WGS) entry which is preliminary data.</text>
</comment>
<reference evidence="2" key="2">
    <citation type="submission" date="2023-01" db="EMBL/GenBank/DDBJ databases">
        <authorList>
            <person name="Petersen C."/>
        </authorList>
    </citation>
    <scope>NUCLEOTIDE SEQUENCE</scope>
    <source>
        <strain evidence="2">IBT 17514</strain>
    </source>
</reference>